<dbReference type="GO" id="GO:0016020">
    <property type="term" value="C:membrane"/>
    <property type="evidence" value="ECO:0007669"/>
    <property type="project" value="UniProtKB-SubCell"/>
</dbReference>
<evidence type="ECO:0000256" key="1">
    <source>
        <dbReference type="ARBA" id="ARBA00004141"/>
    </source>
</evidence>
<protein>
    <recommendedName>
        <fullName evidence="9">Cytochrome b5 heme-binding domain-containing protein</fullName>
    </recommendedName>
</protein>
<evidence type="ECO:0000313" key="10">
    <source>
        <dbReference type="EMBL" id="CAD9861742.1"/>
    </source>
</evidence>
<keyword evidence="3 8" id="KW-0812">Transmembrane</keyword>
<keyword evidence="7 8" id="KW-0472">Membrane</keyword>
<proteinExistence type="inferred from homology"/>
<evidence type="ECO:0000256" key="2">
    <source>
        <dbReference type="ARBA" id="ARBA00009295"/>
    </source>
</evidence>
<evidence type="ECO:0000256" key="4">
    <source>
        <dbReference type="ARBA" id="ARBA00022989"/>
    </source>
</evidence>
<dbReference type="EMBL" id="HBHR01008835">
    <property type="protein sequence ID" value="CAD9861743.1"/>
    <property type="molecule type" value="Transcribed_RNA"/>
</dbReference>
<evidence type="ECO:0000256" key="6">
    <source>
        <dbReference type="ARBA" id="ARBA00023098"/>
    </source>
</evidence>
<evidence type="ECO:0000259" key="9">
    <source>
        <dbReference type="PROSITE" id="PS50255"/>
    </source>
</evidence>
<dbReference type="EMBL" id="HBHR01008833">
    <property type="protein sequence ID" value="CAD9861742.1"/>
    <property type="molecule type" value="Transcribed_RNA"/>
</dbReference>
<feature type="transmembrane region" description="Helical" evidence="8">
    <location>
        <begin position="135"/>
        <end position="165"/>
    </location>
</feature>
<organism evidence="11">
    <name type="scientific">Fibrocapsa japonica</name>
    <dbReference type="NCBI Taxonomy" id="94617"/>
    <lineage>
        <taxon>Eukaryota</taxon>
        <taxon>Sar</taxon>
        <taxon>Stramenopiles</taxon>
        <taxon>Ochrophyta</taxon>
        <taxon>Raphidophyceae</taxon>
        <taxon>Chattonellales</taxon>
        <taxon>Chattonellaceae</taxon>
        <taxon>Fibrocapsa</taxon>
    </lineage>
</organism>
<comment type="similarity">
    <text evidence="2">Belongs to the fatty acid desaturase type 1 family.</text>
</comment>
<keyword evidence="6" id="KW-0443">Lipid metabolism</keyword>
<dbReference type="PROSITE" id="PS50255">
    <property type="entry name" value="CYTOCHROME_B5_2"/>
    <property type="match status" value="1"/>
</dbReference>
<dbReference type="AlphaFoldDB" id="A0A6U1MUF7"/>
<sequence length="206" mass="23296">MGRGGDLRCEENLASAKKFYTWDEVAKHRTPADAWMVYQNKVYDVSNWQDHPGGAVIFTHAGDDFTDIFAAFHPKSSYAVLDKFLIGYLDESTTKKTEDQKNFEKAYRTLRTKLVAMGMYNASIGYYIYKCLSNLAILMASVACVVYSGSWAVNMFGAFLLALFWQQCGWLAHDFLHHQVFENRAYGDMMGIVVGNVAQGFSVVEK</sequence>
<evidence type="ECO:0000313" key="11">
    <source>
        <dbReference type="EMBL" id="CAD9861743.1"/>
    </source>
</evidence>
<keyword evidence="4 8" id="KW-1133">Transmembrane helix</keyword>
<name>A0A6U1MUF7_9STRA</name>
<dbReference type="InterPro" id="IPR001199">
    <property type="entry name" value="Cyt_B5-like_heme/steroid-bd"/>
</dbReference>
<dbReference type="PANTHER" id="PTHR19353:SF88">
    <property type="entry name" value="DELTA(5) FATTY ACID DESATURASE FAT-4"/>
    <property type="match status" value="1"/>
</dbReference>
<dbReference type="InterPro" id="IPR012171">
    <property type="entry name" value="Fatty_acid_desaturase"/>
</dbReference>
<dbReference type="GO" id="GO:0006629">
    <property type="term" value="P:lipid metabolic process"/>
    <property type="evidence" value="ECO:0007669"/>
    <property type="project" value="UniProtKB-KW"/>
</dbReference>
<comment type="subcellular location">
    <subcellularLocation>
        <location evidence="1">Membrane</location>
        <topology evidence="1">Multi-pass membrane protein</topology>
    </subcellularLocation>
</comment>
<dbReference type="Gene3D" id="3.10.120.10">
    <property type="entry name" value="Cytochrome b5-like heme/steroid binding domain"/>
    <property type="match status" value="1"/>
</dbReference>
<dbReference type="Pfam" id="PF00173">
    <property type="entry name" value="Cyt-b5"/>
    <property type="match status" value="1"/>
</dbReference>
<evidence type="ECO:0000256" key="5">
    <source>
        <dbReference type="ARBA" id="ARBA00023002"/>
    </source>
</evidence>
<gene>
    <name evidence="10" type="ORF">FJAP1339_LOCUS4264</name>
    <name evidence="11" type="ORF">FJAP1339_LOCUS4265</name>
</gene>
<evidence type="ECO:0000256" key="3">
    <source>
        <dbReference type="ARBA" id="ARBA00022692"/>
    </source>
</evidence>
<dbReference type="SMART" id="SM01117">
    <property type="entry name" value="Cyt-b5"/>
    <property type="match status" value="1"/>
</dbReference>
<feature type="domain" description="Cytochrome b5 heme-binding" evidence="9">
    <location>
        <begin position="17"/>
        <end position="90"/>
    </location>
</feature>
<dbReference type="GO" id="GO:0016717">
    <property type="term" value="F:oxidoreductase activity, acting on paired donors, with oxidation of a pair of donors resulting in the reduction of molecular oxygen to two molecules of water"/>
    <property type="evidence" value="ECO:0007669"/>
    <property type="project" value="TreeGrafter"/>
</dbReference>
<dbReference type="SUPFAM" id="SSF55856">
    <property type="entry name" value="Cytochrome b5-like heme/steroid binding domain"/>
    <property type="match status" value="1"/>
</dbReference>
<evidence type="ECO:0000256" key="7">
    <source>
        <dbReference type="ARBA" id="ARBA00023136"/>
    </source>
</evidence>
<accession>A0A6U1MUF7</accession>
<dbReference type="InterPro" id="IPR036400">
    <property type="entry name" value="Cyt_B5-like_heme/steroid_sf"/>
</dbReference>
<dbReference type="PANTHER" id="PTHR19353">
    <property type="entry name" value="FATTY ACID DESATURASE 2"/>
    <property type="match status" value="1"/>
</dbReference>
<keyword evidence="5" id="KW-0560">Oxidoreductase</keyword>
<evidence type="ECO:0000256" key="8">
    <source>
        <dbReference type="SAM" id="Phobius"/>
    </source>
</evidence>
<reference evidence="11" key="1">
    <citation type="submission" date="2021-01" db="EMBL/GenBank/DDBJ databases">
        <authorList>
            <person name="Corre E."/>
            <person name="Pelletier E."/>
            <person name="Niang G."/>
            <person name="Scheremetjew M."/>
            <person name="Finn R."/>
            <person name="Kale V."/>
            <person name="Holt S."/>
            <person name="Cochrane G."/>
            <person name="Meng A."/>
            <person name="Brown T."/>
            <person name="Cohen L."/>
        </authorList>
    </citation>
    <scope>NUCLEOTIDE SEQUENCE</scope>
    <source>
        <strain evidence="11">CCMP1661</strain>
    </source>
</reference>